<dbReference type="KEGG" id="pspu:NA29_04435"/>
<dbReference type="Proteomes" id="UP000215126">
    <property type="component" value="Chromosome 1"/>
</dbReference>
<dbReference type="RefSeq" id="WP_039394330.1">
    <property type="nucleotide sequence ID" value="NZ_CABPRX010000001.1"/>
</dbReference>
<gene>
    <name evidence="2" type="ORF">SAMEA4530655_00022</name>
</gene>
<evidence type="ECO:0000313" key="2">
    <source>
        <dbReference type="EMBL" id="SNU80839.1"/>
    </source>
</evidence>
<organism evidence="2 3">
    <name type="scientific">Pandoraea sputorum</name>
    <dbReference type="NCBI Taxonomy" id="93222"/>
    <lineage>
        <taxon>Bacteria</taxon>
        <taxon>Pseudomonadati</taxon>
        <taxon>Pseudomonadota</taxon>
        <taxon>Betaproteobacteria</taxon>
        <taxon>Burkholderiales</taxon>
        <taxon>Burkholderiaceae</taxon>
        <taxon>Pandoraea</taxon>
    </lineage>
</organism>
<feature type="region of interest" description="Disordered" evidence="1">
    <location>
        <begin position="184"/>
        <end position="208"/>
    </location>
</feature>
<dbReference type="GeneID" id="88092730"/>
<dbReference type="EMBL" id="LT906435">
    <property type="protein sequence ID" value="SNU80839.1"/>
    <property type="molecule type" value="Genomic_DNA"/>
</dbReference>
<sequence>MDSISNVNVTAPAISTVVPEADRGDDTVQLSRDLNAAVQAPTDSSLPMSKSTFVSSSTTIETRSAGRVDREAKIENAKQEMWQVIRECVAAERTMIMPYSLIELDEAGRKQVTKMTVEWALTPVNSDTGKWFDCLTKNEMIREYLKDTVSEEMEKEVRKIPELINVLGGIYYYDMLRGNSNRSATTGSVPNFTPEKTIPPDPTKSGELPADATSRTNVALHSATGVGNEVREESAKQEMWIMVRDGVKHHHDMIMPASFMLLDEDGRKRVAKLTVQWVFTPVDANTEKWFNRFTGNKTIQPYLKSTVTKSTRAEADKIRYLKDVVERIHQYGMLIWNS</sequence>
<name>A0A239S6H5_9BURK</name>
<proteinExistence type="predicted"/>
<keyword evidence="3" id="KW-1185">Reference proteome</keyword>
<dbReference type="OrthoDB" id="8945230at2"/>
<evidence type="ECO:0000256" key="1">
    <source>
        <dbReference type="SAM" id="MobiDB-lite"/>
    </source>
</evidence>
<protein>
    <submittedName>
        <fullName evidence="2">Uncharacterized protein</fullName>
    </submittedName>
</protein>
<dbReference type="AlphaFoldDB" id="A0A239S6H5"/>
<evidence type="ECO:0000313" key="3">
    <source>
        <dbReference type="Proteomes" id="UP000215126"/>
    </source>
</evidence>
<dbReference type="STRING" id="93222.NA29_04435"/>
<reference evidence="2 3" key="1">
    <citation type="submission" date="2017-06" db="EMBL/GenBank/DDBJ databases">
        <authorList>
            <consortium name="Pathogen Informatics"/>
        </authorList>
    </citation>
    <scope>NUCLEOTIDE SEQUENCE [LARGE SCALE GENOMIC DNA]</scope>
    <source>
        <strain evidence="2 3">NCTC13161</strain>
    </source>
</reference>
<accession>A0A239S6H5</accession>